<sequence length="1579" mass="164623">MSSIPTDCCPDSPLELRPVAKSGEGQMMRIIRHVTASEGHCTLGMRAWHGYVLEEEARPPSPRPSGSRNGRGTPGSVHVTPGAQRQHRPRAGRLHARRVPDPQSGPPTLVHTAVDKRFSANGVGRWSRAEPSSDPKTRSPEITTPQGPCDPAGKRETEERSRSPSAGGERACNPEREGKRGGGGEGDPAPLAAEDLWRRPGSKDGLLSSLLPASLGPQVPGAGSRCVAAYLGRPDPGAVGRRRARRVARGLADPGRARVTARAMSGAPAPRWPRHSGCHRALPAAAPCAPGFGLHSGLVRGIRGKGTGHKSPRPGPWSPAPVERRRRAGGASGTASVSAGSPGARLCARAGRGRAVTRRAQRIPDSRPPLRPPRTSVHRSPGSSRRRTVSTRARSPAAPAPCLYSFFRLVLPIWVLVVVVIIIIPKDSIASLSALPASRLVALSKLTPQAPRAGEGSLSRPGRCSLSLRTTLCPGFPLWLSKFGSFPNFGKGSPSPGSGGKPRGDSRPSVWGGRARIRALPSLHAGKAHLPISGNREDIIISQNQQSSGPAVTFDLEPCGGFRDRPGSFSAHMSQDSPARRILKKRKKRCSKRGSSEPGETAFGLSGKGISEGGKLREWMPRSKREGANELGLPIAKFPRAPDSARPAGRAQAASGGMEALTTQLGPGREGNSSPNSKQELQPYSGSSALKPNQVGETSLYGVPIVSLVIDSQERLCLAQISNTLLKNYSYNEIHNRRVALGITCVQCTPVQLEILRRAGAMPISSRRCGMITKREAERLCKSFLGEHKPPKLPENFAFDVVHECAWGSRGSFIPARYNSSRAKCIKCGYCSMYFSPNKFIFHSHRTPDAKYTQPDAANFNSWRRHLKLSDKSATDELSHAWEDVKAMFNGGTRKRTFSLQGGGGANGGSGGQGKGGAGGGGGGGPGCGAEMAPGPPPHKSLRCGEEEAAGPPGPPPPHAQRGLGLAAGAGGPPGPGGPGGGAGVRSYPVIPVPSKGFGLLQKLPPPLFPHPYGFPTAFGLCPKKDDPVLGAGEPKGGPGTGSGGGAGTGAGAGGPGTGHLPPGAGAGPGGGAMFWGHQPPGAAKDAAAVAAAAAAATVYPTFPMFWPAAGSLPVPPYPAAQSQAKAVAAAVAAAAAAAAAAAGGGGPEPLDGAEPTKEGGLVAEERCPSALSRGPLDEEGADEALPPPLAPPPPPPARKGSYVSAFRPVVKDAESIAKLYGSARDVYGGGPARGPGPGAGSGGGYVSPDFLSEGSSSYHSASPDVDTADEPEVDVESNRFPDDEGAPDEAEPGAAGAPSTGDGPDGDQQAGPLSTTSSGADGPTDSPDGGSPRPRRPPGLPPASRSAFGDLAADDMVRRPERSPPSGGYELRESCGPLGGPAPAKVYAPELEEHVKSAAAALGPAASYLCTPEAHEPDKEDNHSTADDLETRKSYPDQRSISQPSPANTDRGEDGLTLDVTGTQLVEKDIENLARDELQKLLLEQMELRKKLEREFQSLKDNFQDQMKRELAYREEMVQQLQIVRDTLCNELDQERKARYAIQQKLKEAHDALHHFSCKMLTPRHCTGNCSFKPPLLP</sequence>
<dbReference type="Pfam" id="PF02437">
    <property type="entry name" value="Ski_Sno_DHD"/>
    <property type="match status" value="1"/>
</dbReference>
<feature type="region of interest" description="Disordered" evidence="8">
    <location>
        <begin position="253"/>
        <end position="274"/>
    </location>
</feature>
<feature type="region of interest" description="Disordered" evidence="8">
    <location>
        <begin position="896"/>
        <end position="983"/>
    </location>
</feature>
<dbReference type="Gene3D" id="3.10.260.20">
    <property type="entry name" value="Ski"/>
    <property type="match status" value="1"/>
</dbReference>
<dbReference type="GO" id="GO:0000978">
    <property type="term" value="F:RNA polymerase II cis-regulatory region sequence-specific DNA binding"/>
    <property type="evidence" value="ECO:0007669"/>
    <property type="project" value="TreeGrafter"/>
</dbReference>
<feature type="region of interest" description="Disordered" evidence="8">
    <location>
        <begin position="56"/>
        <end position="221"/>
    </location>
</feature>
<dbReference type="InterPro" id="IPR037000">
    <property type="entry name" value="Ski_DNA-bd_sf"/>
</dbReference>
<feature type="region of interest" description="Disordered" evidence="8">
    <location>
        <begin position="636"/>
        <end position="689"/>
    </location>
</feature>
<feature type="compositionally biased region" description="Gly residues" evidence="8">
    <location>
        <begin position="1228"/>
        <end position="1246"/>
    </location>
</feature>
<evidence type="ECO:0000256" key="7">
    <source>
        <dbReference type="SAM" id="Coils"/>
    </source>
</evidence>
<dbReference type="GO" id="GO:0046332">
    <property type="term" value="F:SMAD binding"/>
    <property type="evidence" value="ECO:0007669"/>
    <property type="project" value="InterPro"/>
</dbReference>
<feature type="coiled-coil region" evidence="7">
    <location>
        <begin position="1476"/>
        <end position="1510"/>
    </location>
</feature>
<evidence type="ECO:0000256" key="4">
    <source>
        <dbReference type="ARBA" id="ARBA00023015"/>
    </source>
</evidence>
<dbReference type="PANTHER" id="PTHR10005:SF8">
    <property type="entry name" value="SKI FAMILY TRANSCRIPTIONAL COREPRESSOR 1"/>
    <property type="match status" value="1"/>
</dbReference>
<dbReference type="GO" id="GO:0005667">
    <property type="term" value="C:transcription regulator complex"/>
    <property type="evidence" value="ECO:0007669"/>
    <property type="project" value="TreeGrafter"/>
</dbReference>
<dbReference type="InterPro" id="IPR023216">
    <property type="entry name" value="Tscrpt_reg_SKI_SnoN"/>
</dbReference>
<keyword evidence="4" id="KW-0805">Transcription regulation</keyword>
<dbReference type="InterPro" id="IPR014890">
    <property type="entry name" value="c-SKI_SMAD4-bd_dom"/>
</dbReference>
<feature type="compositionally biased region" description="Gly residues" evidence="8">
    <location>
        <begin position="1065"/>
        <end position="1074"/>
    </location>
</feature>
<feature type="compositionally biased region" description="Low complexity" evidence="8">
    <location>
        <begin position="333"/>
        <end position="350"/>
    </location>
</feature>
<feature type="region of interest" description="Disordered" evidence="8">
    <location>
        <begin position="1410"/>
        <end position="1457"/>
    </location>
</feature>
<organism evidence="10 11">
    <name type="scientific">Monodon monoceros</name>
    <name type="common">Narwhal</name>
    <name type="synonym">Ceratodon monodon</name>
    <dbReference type="NCBI Taxonomy" id="40151"/>
    <lineage>
        <taxon>Eukaryota</taxon>
        <taxon>Metazoa</taxon>
        <taxon>Chordata</taxon>
        <taxon>Craniata</taxon>
        <taxon>Vertebrata</taxon>
        <taxon>Euteleostomi</taxon>
        <taxon>Mammalia</taxon>
        <taxon>Eutheria</taxon>
        <taxon>Laurasiatheria</taxon>
        <taxon>Artiodactyla</taxon>
        <taxon>Whippomorpha</taxon>
        <taxon>Cetacea</taxon>
        <taxon>Odontoceti</taxon>
        <taxon>Monodontidae</taxon>
        <taxon>Monodon</taxon>
    </lineage>
</organism>
<keyword evidence="6" id="KW-0539">Nucleus</keyword>
<dbReference type="GO" id="GO:0005634">
    <property type="term" value="C:nucleus"/>
    <property type="evidence" value="ECO:0007669"/>
    <property type="project" value="UniProtKB-SubCell"/>
</dbReference>
<evidence type="ECO:0000256" key="6">
    <source>
        <dbReference type="ARBA" id="ARBA00023242"/>
    </source>
</evidence>
<feature type="compositionally biased region" description="Polar residues" evidence="8">
    <location>
        <begin position="1438"/>
        <end position="1449"/>
    </location>
</feature>
<feature type="compositionally biased region" description="Acidic residues" evidence="8">
    <location>
        <begin position="1267"/>
        <end position="1276"/>
    </location>
</feature>
<evidence type="ECO:0000256" key="1">
    <source>
        <dbReference type="ARBA" id="ARBA00004123"/>
    </source>
</evidence>
<dbReference type="SUPFAM" id="SSF46955">
    <property type="entry name" value="Putative DNA-binding domain"/>
    <property type="match status" value="1"/>
</dbReference>
<dbReference type="PANTHER" id="PTHR10005">
    <property type="entry name" value="SKI ONCOGENE-RELATED"/>
    <property type="match status" value="1"/>
</dbReference>
<feature type="compositionally biased region" description="Gly residues" evidence="8">
    <location>
        <begin position="901"/>
        <end position="928"/>
    </location>
</feature>
<feature type="compositionally biased region" description="Basic residues" evidence="8">
    <location>
        <begin position="351"/>
        <end position="361"/>
    </location>
</feature>
<feature type="compositionally biased region" description="Pro residues" evidence="8">
    <location>
        <begin position="1186"/>
        <end position="1198"/>
    </location>
</feature>
<dbReference type="GO" id="GO:0000981">
    <property type="term" value="F:DNA-binding transcription factor activity, RNA polymerase II-specific"/>
    <property type="evidence" value="ECO:0007669"/>
    <property type="project" value="TreeGrafter"/>
</dbReference>
<evidence type="ECO:0000313" key="11">
    <source>
        <dbReference type="Proteomes" id="UP000308365"/>
    </source>
</evidence>
<feature type="compositionally biased region" description="Polar residues" evidence="8">
    <location>
        <begin position="661"/>
        <end position="689"/>
    </location>
</feature>
<feature type="region of interest" description="Disordered" evidence="8">
    <location>
        <begin position="569"/>
        <end position="609"/>
    </location>
</feature>
<feature type="compositionally biased region" description="Basic and acidic residues" evidence="8">
    <location>
        <begin position="1414"/>
        <end position="1437"/>
    </location>
</feature>
<feature type="compositionally biased region" description="Basic and acidic residues" evidence="8">
    <location>
        <begin position="172"/>
        <end position="182"/>
    </location>
</feature>
<dbReference type="GO" id="GO:0030514">
    <property type="term" value="P:negative regulation of BMP signaling pathway"/>
    <property type="evidence" value="ECO:0007669"/>
    <property type="project" value="TreeGrafter"/>
</dbReference>
<feature type="region of interest" description="Disordered" evidence="8">
    <location>
        <begin position="299"/>
        <end position="394"/>
    </location>
</feature>
<dbReference type="Pfam" id="PF08782">
    <property type="entry name" value="c-SKI_SMAD_bind"/>
    <property type="match status" value="1"/>
</dbReference>
<comment type="subcellular location">
    <subcellularLocation>
        <location evidence="1">Nucleus</location>
    </subcellularLocation>
</comment>
<evidence type="ECO:0000259" key="9">
    <source>
        <dbReference type="SMART" id="SM01046"/>
    </source>
</evidence>
<comment type="similarity">
    <text evidence="2">Belongs to the SKI family.</text>
</comment>
<dbReference type="Gene3D" id="3.10.390.10">
    <property type="entry name" value="SAND domain-like"/>
    <property type="match status" value="1"/>
</dbReference>
<feature type="region of interest" description="Disordered" evidence="8">
    <location>
        <begin position="1225"/>
        <end position="1386"/>
    </location>
</feature>
<feature type="compositionally biased region" description="Basic residues" evidence="8">
    <location>
        <begin position="302"/>
        <end position="312"/>
    </location>
</feature>
<keyword evidence="7" id="KW-0175">Coiled coil</keyword>
<feature type="compositionally biased region" description="Low complexity" evidence="8">
    <location>
        <begin position="205"/>
        <end position="217"/>
    </location>
</feature>
<feature type="compositionally biased region" description="Low complexity" evidence="8">
    <location>
        <begin position="64"/>
        <end position="76"/>
    </location>
</feature>
<feature type="compositionally biased region" description="Basic residues" evidence="8">
    <location>
        <begin position="85"/>
        <end position="97"/>
    </location>
</feature>
<proteinExistence type="inferred from homology"/>
<feature type="region of interest" description="Disordered" evidence="8">
    <location>
        <begin position="490"/>
        <end position="511"/>
    </location>
</feature>
<feature type="compositionally biased region" description="Gly residues" evidence="8">
    <location>
        <begin position="966"/>
        <end position="983"/>
    </location>
</feature>
<dbReference type="SMART" id="SM01046">
    <property type="entry name" value="c-SKI_SMAD_bind"/>
    <property type="match status" value="1"/>
</dbReference>
<evidence type="ECO:0000256" key="5">
    <source>
        <dbReference type="ARBA" id="ARBA00023163"/>
    </source>
</evidence>
<feature type="compositionally biased region" description="Low complexity" evidence="8">
    <location>
        <begin position="1293"/>
        <end position="1313"/>
    </location>
</feature>
<dbReference type="Proteomes" id="UP000308365">
    <property type="component" value="Unassembled WGS sequence"/>
</dbReference>
<dbReference type="EMBL" id="RWIC01000261">
    <property type="protein sequence ID" value="TKC46530.1"/>
    <property type="molecule type" value="Genomic_DNA"/>
</dbReference>
<feature type="compositionally biased region" description="Basic and acidic residues" evidence="8">
    <location>
        <begin position="127"/>
        <end position="139"/>
    </location>
</feature>
<dbReference type="FunFam" id="3.10.260.20:FF:000003">
    <property type="entry name" value="SKI family transcriptional corepressor 1 homolog-B-like"/>
    <property type="match status" value="1"/>
</dbReference>
<dbReference type="InterPro" id="IPR010919">
    <property type="entry name" value="SAND-like_dom_sf"/>
</dbReference>
<feature type="compositionally biased region" description="Basic and acidic residues" evidence="8">
    <location>
        <begin position="152"/>
        <end position="162"/>
    </location>
</feature>
<dbReference type="GO" id="GO:0000122">
    <property type="term" value="P:negative regulation of transcription by RNA polymerase II"/>
    <property type="evidence" value="ECO:0007669"/>
    <property type="project" value="TreeGrafter"/>
</dbReference>
<evidence type="ECO:0000256" key="8">
    <source>
        <dbReference type="SAM" id="MobiDB-lite"/>
    </source>
</evidence>
<protein>
    <recommendedName>
        <fullName evidence="9">c-SKI SMAD4-binding domain-containing protein</fullName>
    </recommendedName>
</protein>
<feature type="compositionally biased region" description="Gly residues" evidence="8">
    <location>
        <begin position="1034"/>
        <end position="1058"/>
    </location>
</feature>
<comment type="caution">
    <text evidence="10">The sequence shown here is derived from an EMBL/GenBank/DDBJ whole genome shotgun (WGS) entry which is preliminary data.</text>
</comment>
<evidence type="ECO:0000256" key="2">
    <source>
        <dbReference type="ARBA" id="ARBA00009513"/>
    </source>
</evidence>
<dbReference type="InterPro" id="IPR009061">
    <property type="entry name" value="DNA-bd_dom_put_sf"/>
</dbReference>
<reference evidence="11" key="1">
    <citation type="journal article" date="2019" name="IScience">
        <title>Narwhal Genome Reveals Long-Term Low Genetic Diversity despite Current Large Abundance Size.</title>
        <authorList>
            <person name="Westbury M.V."/>
            <person name="Petersen B."/>
            <person name="Garde E."/>
            <person name="Heide-Jorgensen M.P."/>
            <person name="Lorenzen E.D."/>
        </authorList>
    </citation>
    <scope>NUCLEOTIDE SEQUENCE [LARGE SCALE GENOMIC DNA]</scope>
</reference>
<keyword evidence="3" id="KW-0678">Repressor</keyword>
<feature type="domain" description="c-SKI SMAD4-binding" evidence="9">
    <location>
        <begin position="798"/>
        <end position="890"/>
    </location>
</feature>
<dbReference type="CDD" id="cd21080">
    <property type="entry name" value="DHD_Skor"/>
    <property type="match status" value="1"/>
</dbReference>
<feature type="region of interest" description="Disordered" evidence="8">
    <location>
        <begin position="1029"/>
        <end position="1078"/>
    </location>
</feature>
<feature type="compositionally biased region" description="Basic residues" evidence="8">
    <location>
        <begin position="581"/>
        <end position="592"/>
    </location>
</feature>
<keyword evidence="5" id="KW-0804">Transcription</keyword>
<dbReference type="GO" id="GO:0005737">
    <property type="term" value="C:cytoplasm"/>
    <property type="evidence" value="ECO:0007669"/>
    <property type="project" value="TreeGrafter"/>
</dbReference>
<evidence type="ECO:0000313" key="10">
    <source>
        <dbReference type="EMBL" id="TKC46530.1"/>
    </source>
</evidence>
<evidence type="ECO:0000256" key="3">
    <source>
        <dbReference type="ARBA" id="ARBA00022491"/>
    </source>
</evidence>
<gene>
    <name evidence="10" type="ORF">EI555_020183</name>
</gene>
<dbReference type="FunFam" id="3.10.390.10:FF:000001">
    <property type="entry name" value="SKI family transcriptional corepressor 1"/>
    <property type="match status" value="1"/>
</dbReference>
<name>A0A4V5P976_MONMO</name>
<feature type="region of interest" description="Disordered" evidence="8">
    <location>
        <begin position="1172"/>
        <end position="1202"/>
    </location>
</feature>
<dbReference type="SUPFAM" id="SSF63763">
    <property type="entry name" value="SAND domain-like"/>
    <property type="match status" value="1"/>
</dbReference>
<accession>A0A4V5P976</accession>
<dbReference type="InterPro" id="IPR003380">
    <property type="entry name" value="SKI/SNO/DAC"/>
</dbReference>